<reference evidence="2" key="1">
    <citation type="journal article" date="2023" name="Mol. Biol. Evol.">
        <title>Third-Generation Sequencing Reveals the Adaptive Role of the Epigenome in Three Deep-Sea Polychaetes.</title>
        <authorList>
            <person name="Perez M."/>
            <person name="Aroh O."/>
            <person name="Sun Y."/>
            <person name="Lan Y."/>
            <person name="Juniper S.K."/>
            <person name="Young C.R."/>
            <person name="Angers B."/>
            <person name="Qian P.Y."/>
        </authorList>
    </citation>
    <scope>NUCLEOTIDE SEQUENCE</scope>
    <source>
        <strain evidence="2">P08H-3</strain>
    </source>
</reference>
<evidence type="ECO:0000313" key="3">
    <source>
        <dbReference type="Proteomes" id="UP001208570"/>
    </source>
</evidence>
<dbReference type="Proteomes" id="UP001208570">
    <property type="component" value="Unassembled WGS sequence"/>
</dbReference>
<accession>A0AAD9JPJ9</accession>
<feature type="transmembrane region" description="Helical" evidence="1">
    <location>
        <begin position="94"/>
        <end position="119"/>
    </location>
</feature>
<sequence length="123" mass="13724">MEPGICIPSERGNFGCKNDVLYLIDKWCSGRESCEFYVLNKDLVEATTNCLDLIVYFHASYNCVEGKLVKHYSSAHSTDEKINNERARFDFSTMIIVAGIIGGTIVLAVAVIVCGVVYVQKYK</sequence>
<dbReference type="InterPro" id="IPR043159">
    <property type="entry name" value="Lectin_gal-bd_sf"/>
</dbReference>
<proteinExistence type="predicted"/>
<dbReference type="Gene3D" id="2.60.120.740">
    <property type="match status" value="1"/>
</dbReference>
<keyword evidence="1" id="KW-1133">Transmembrane helix</keyword>
<protein>
    <recommendedName>
        <fullName evidence="4">SUEL-type lectin domain-containing protein</fullName>
    </recommendedName>
</protein>
<name>A0AAD9JPJ9_9ANNE</name>
<evidence type="ECO:0008006" key="4">
    <source>
        <dbReference type="Google" id="ProtNLM"/>
    </source>
</evidence>
<organism evidence="2 3">
    <name type="scientific">Paralvinella palmiformis</name>
    <dbReference type="NCBI Taxonomy" id="53620"/>
    <lineage>
        <taxon>Eukaryota</taxon>
        <taxon>Metazoa</taxon>
        <taxon>Spiralia</taxon>
        <taxon>Lophotrochozoa</taxon>
        <taxon>Annelida</taxon>
        <taxon>Polychaeta</taxon>
        <taxon>Sedentaria</taxon>
        <taxon>Canalipalpata</taxon>
        <taxon>Terebellida</taxon>
        <taxon>Terebelliformia</taxon>
        <taxon>Alvinellidae</taxon>
        <taxon>Paralvinella</taxon>
    </lineage>
</organism>
<dbReference type="EMBL" id="JAODUP010000200">
    <property type="protein sequence ID" value="KAK2157023.1"/>
    <property type="molecule type" value="Genomic_DNA"/>
</dbReference>
<keyword evidence="1" id="KW-0472">Membrane</keyword>
<keyword evidence="1" id="KW-0812">Transmembrane</keyword>
<gene>
    <name evidence="2" type="ORF">LSH36_200g02031</name>
</gene>
<evidence type="ECO:0000256" key="1">
    <source>
        <dbReference type="SAM" id="Phobius"/>
    </source>
</evidence>
<dbReference type="AlphaFoldDB" id="A0AAD9JPJ9"/>
<keyword evidence="3" id="KW-1185">Reference proteome</keyword>
<comment type="caution">
    <text evidence="2">The sequence shown here is derived from an EMBL/GenBank/DDBJ whole genome shotgun (WGS) entry which is preliminary data.</text>
</comment>
<evidence type="ECO:0000313" key="2">
    <source>
        <dbReference type="EMBL" id="KAK2157023.1"/>
    </source>
</evidence>